<dbReference type="PRINTS" id="PR00111">
    <property type="entry name" value="ABHYDROLASE"/>
</dbReference>
<name>A0A382AA50_9ZZZZ</name>
<dbReference type="InterPro" id="IPR050266">
    <property type="entry name" value="AB_hydrolase_sf"/>
</dbReference>
<dbReference type="GO" id="GO:0016020">
    <property type="term" value="C:membrane"/>
    <property type="evidence" value="ECO:0007669"/>
    <property type="project" value="TreeGrafter"/>
</dbReference>
<dbReference type="Pfam" id="PF00561">
    <property type="entry name" value="Abhydrolase_1"/>
    <property type="match status" value="1"/>
</dbReference>
<accession>A0A382AA50</accession>
<dbReference type="GO" id="GO:0047570">
    <property type="term" value="F:3-oxoadipate enol-lactonase activity"/>
    <property type="evidence" value="ECO:0007669"/>
    <property type="project" value="InterPro"/>
</dbReference>
<dbReference type="GO" id="GO:0042952">
    <property type="term" value="P:beta-ketoadipate pathway"/>
    <property type="evidence" value="ECO:0007669"/>
    <property type="project" value="InterPro"/>
</dbReference>
<protein>
    <recommendedName>
        <fullName evidence="2">AB hydrolase-1 domain-containing protein</fullName>
    </recommendedName>
</protein>
<evidence type="ECO:0000259" key="2">
    <source>
        <dbReference type="Pfam" id="PF00561"/>
    </source>
</evidence>
<evidence type="ECO:0000313" key="3">
    <source>
        <dbReference type="EMBL" id="SVA98269.1"/>
    </source>
</evidence>
<sequence>MNFLGNGINIEYELFGPEDAPTVVVSHSLGSSQIMWAPQLPPLALSFQVLCYDTRGHGKTDAPKGEYTLDMLGDDAMALMDGLGLSEVHWAGLSMGGMIGQNIALREPGRFKSLSLCDTSSQIPPEGKAAWEERIAAASEQGMEPLAEATMERWFTAPYLAEKPSSVNAIRQQFLETEPAGFIGCCHAIKSLDYLDQLQNIDIPTIIIVGADDTGTPVSASQAMKERIPNSQLVVLEQAAHLSNIEQTEAFNAALISFLDRQ</sequence>
<reference evidence="3" key="1">
    <citation type="submission" date="2018-05" db="EMBL/GenBank/DDBJ databases">
        <authorList>
            <person name="Lanie J.A."/>
            <person name="Ng W.-L."/>
            <person name="Kazmierczak K.M."/>
            <person name="Andrzejewski T.M."/>
            <person name="Davidsen T.M."/>
            <person name="Wayne K.J."/>
            <person name="Tettelin H."/>
            <person name="Glass J.I."/>
            <person name="Rusch D."/>
            <person name="Podicherti R."/>
            <person name="Tsui H.-C.T."/>
            <person name="Winkler M.E."/>
        </authorList>
    </citation>
    <scope>NUCLEOTIDE SEQUENCE</scope>
</reference>
<dbReference type="InterPro" id="IPR029058">
    <property type="entry name" value="AB_hydrolase_fold"/>
</dbReference>
<feature type="domain" description="AB hydrolase-1" evidence="2">
    <location>
        <begin position="21"/>
        <end position="246"/>
    </location>
</feature>
<dbReference type="InterPro" id="IPR026968">
    <property type="entry name" value="PcaD/CatD"/>
</dbReference>
<dbReference type="PANTHER" id="PTHR43798">
    <property type="entry name" value="MONOACYLGLYCEROL LIPASE"/>
    <property type="match status" value="1"/>
</dbReference>
<gene>
    <name evidence="3" type="ORF">METZ01_LOCUS151123</name>
</gene>
<dbReference type="AlphaFoldDB" id="A0A382AA50"/>
<evidence type="ECO:0000256" key="1">
    <source>
        <dbReference type="ARBA" id="ARBA00022801"/>
    </source>
</evidence>
<dbReference type="NCBIfam" id="TIGR02427">
    <property type="entry name" value="protocat_pcaD"/>
    <property type="match status" value="1"/>
</dbReference>
<keyword evidence="1" id="KW-0378">Hydrolase</keyword>
<dbReference type="Gene3D" id="3.40.50.1820">
    <property type="entry name" value="alpha/beta hydrolase"/>
    <property type="match status" value="1"/>
</dbReference>
<dbReference type="EMBL" id="UINC01024509">
    <property type="protein sequence ID" value="SVA98269.1"/>
    <property type="molecule type" value="Genomic_DNA"/>
</dbReference>
<dbReference type="SUPFAM" id="SSF53474">
    <property type="entry name" value="alpha/beta-Hydrolases"/>
    <property type="match status" value="1"/>
</dbReference>
<dbReference type="PANTHER" id="PTHR43798:SF31">
    <property type="entry name" value="AB HYDROLASE SUPERFAMILY PROTEIN YCLE"/>
    <property type="match status" value="1"/>
</dbReference>
<organism evidence="3">
    <name type="scientific">marine metagenome</name>
    <dbReference type="NCBI Taxonomy" id="408172"/>
    <lineage>
        <taxon>unclassified sequences</taxon>
        <taxon>metagenomes</taxon>
        <taxon>ecological metagenomes</taxon>
    </lineage>
</organism>
<proteinExistence type="predicted"/>
<dbReference type="InterPro" id="IPR000073">
    <property type="entry name" value="AB_hydrolase_1"/>
</dbReference>